<reference evidence="1 2" key="1">
    <citation type="submission" date="2019-06" db="EMBL/GenBank/DDBJ databases">
        <title>Metagenome assembled Genome of Spiribacter salinus SL48-SHIP from the microbial mat of Salt Lake 48 (Novosibirsk region, Russia).</title>
        <authorList>
            <person name="Shipova A."/>
            <person name="Rozanov A.S."/>
            <person name="Bryanskaya A.V."/>
            <person name="Peltek S.E."/>
        </authorList>
    </citation>
    <scope>NUCLEOTIDE SEQUENCE [LARGE SCALE GENOMIC DNA]</scope>
    <source>
        <strain evidence="1">SL48-SHIP-2</strain>
    </source>
</reference>
<proteinExistence type="predicted"/>
<dbReference type="Proteomes" id="UP000315400">
    <property type="component" value="Unassembled WGS sequence"/>
</dbReference>
<name>A0A540VQT4_9GAMM</name>
<evidence type="ECO:0000313" key="1">
    <source>
        <dbReference type="EMBL" id="TQE99122.1"/>
    </source>
</evidence>
<gene>
    <name evidence="1" type="ORF">FKY71_10315</name>
</gene>
<protein>
    <submittedName>
        <fullName evidence="1">Uncharacterized protein</fullName>
    </submittedName>
</protein>
<accession>A0A540VQT4</accession>
<sequence>MARDYIRPDVPDSLYEELANGRVILINPEAEDIVEGLKTVQHRARERLLTENAVLEAWQRFQAEALPGVGLSEALEAPDFYRWALETTLFQAVRITDALTGVILHRAAIEPGRRLRWPVPGATGIAAEDDLWEGTAIDRRNAIVTAFWLHLSDTDIEALDADTATA</sequence>
<organism evidence="1 2">
    <name type="scientific">Spiribacter salinus</name>
    <dbReference type="NCBI Taxonomy" id="1335746"/>
    <lineage>
        <taxon>Bacteria</taxon>
        <taxon>Pseudomonadati</taxon>
        <taxon>Pseudomonadota</taxon>
        <taxon>Gammaproteobacteria</taxon>
        <taxon>Chromatiales</taxon>
        <taxon>Ectothiorhodospiraceae</taxon>
        <taxon>Spiribacter</taxon>
    </lineage>
</organism>
<dbReference type="AlphaFoldDB" id="A0A540VQT4"/>
<comment type="caution">
    <text evidence="1">The sequence shown here is derived from an EMBL/GenBank/DDBJ whole genome shotgun (WGS) entry which is preliminary data.</text>
</comment>
<dbReference type="EMBL" id="VIFK01000091">
    <property type="protein sequence ID" value="TQE99122.1"/>
    <property type="molecule type" value="Genomic_DNA"/>
</dbReference>
<evidence type="ECO:0000313" key="2">
    <source>
        <dbReference type="Proteomes" id="UP000315400"/>
    </source>
</evidence>